<feature type="transmembrane region" description="Helical" evidence="1">
    <location>
        <begin position="112"/>
        <end position="132"/>
    </location>
</feature>
<proteinExistence type="predicted"/>
<name>A0A7X0AWH8_9PROT</name>
<dbReference type="RefSeq" id="WP_184799073.1">
    <property type="nucleotide sequence ID" value="NZ_JACIIZ010000003.1"/>
</dbReference>
<keyword evidence="1" id="KW-0812">Transmembrane</keyword>
<evidence type="ECO:0000313" key="2">
    <source>
        <dbReference type="EMBL" id="MBB6250997.1"/>
    </source>
</evidence>
<evidence type="ECO:0000313" key="3">
    <source>
        <dbReference type="Proteomes" id="UP000539175"/>
    </source>
</evidence>
<evidence type="ECO:0000256" key="1">
    <source>
        <dbReference type="SAM" id="Phobius"/>
    </source>
</evidence>
<keyword evidence="1" id="KW-1133">Transmembrane helix</keyword>
<gene>
    <name evidence="2" type="ORF">FHS74_001542</name>
</gene>
<dbReference type="AlphaFoldDB" id="A0A7X0AWH8"/>
<keyword evidence="3" id="KW-1185">Reference proteome</keyword>
<reference evidence="2 3" key="1">
    <citation type="submission" date="2020-08" db="EMBL/GenBank/DDBJ databases">
        <title>Genomic Encyclopedia of Type Strains, Phase IV (KMG-IV): sequencing the most valuable type-strain genomes for metagenomic binning, comparative biology and taxonomic classification.</title>
        <authorList>
            <person name="Goeker M."/>
        </authorList>
    </citation>
    <scope>NUCLEOTIDE SEQUENCE [LARGE SCALE GENOMIC DNA]</scope>
    <source>
        <strain evidence="2 3">DSM 22198</strain>
    </source>
</reference>
<protein>
    <submittedName>
        <fullName evidence="2">Uncharacterized protein</fullName>
    </submittedName>
</protein>
<dbReference type="Proteomes" id="UP000539175">
    <property type="component" value="Unassembled WGS sequence"/>
</dbReference>
<dbReference type="EMBL" id="JACIIZ010000003">
    <property type="protein sequence ID" value="MBB6250997.1"/>
    <property type="molecule type" value="Genomic_DNA"/>
</dbReference>
<sequence>MAEHAVFALAQSDLSGFLFADIGVEDSGMPLRVISALARLGLDPWQEAGRLAGLPQPDALNELAGLIATMPLSRWSLADARSIAARLVLLLPKRNSGPSLVVMRTRLNRRQMIFAVVAAAMIIAGAVFLIAAPDNATGPPPTSPAQDHPDTGN</sequence>
<comment type="caution">
    <text evidence="2">The sequence shown here is derived from an EMBL/GenBank/DDBJ whole genome shotgun (WGS) entry which is preliminary data.</text>
</comment>
<accession>A0A7X0AWH8</accession>
<keyword evidence="1" id="KW-0472">Membrane</keyword>
<organism evidence="2 3">
    <name type="scientific">Nitrospirillum iridis</name>
    <dbReference type="NCBI Taxonomy" id="765888"/>
    <lineage>
        <taxon>Bacteria</taxon>
        <taxon>Pseudomonadati</taxon>
        <taxon>Pseudomonadota</taxon>
        <taxon>Alphaproteobacteria</taxon>
        <taxon>Rhodospirillales</taxon>
        <taxon>Azospirillaceae</taxon>
        <taxon>Nitrospirillum</taxon>
    </lineage>
</organism>